<evidence type="ECO:0000256" key="1">
    <source>
        <dbReference type="SAM" id="Phobius"/>
    </source>
</evidence>
<feature type="transmembrane region" description="Helical" evidence="1">
    <location>
        <begin position="68"/>
        <end position="86"/>
    </location>
</feature>
<dbReference type="PANTHER" id="PTHR37451">
    <property type="entry name" value="MARVEL DOMAIN"/>
    <property type="match status" value="1"/>
</dbReference>
<dbReference type="EMBL" id="CP138898">
    <property type="protein sequence ID" value="WPK26847.1"/>
    <property type="molecule type" value="Genomic_DNA"/>
</dbReference>
<reference evidence="2 3" key="1">
    <citation type="submission" date="2023-10" db="EMBL/GenBank/DDBJ databases">
        <title>Draft Genome Sequence of Candida saopaulonensis from a very Premature Infant with Sepsis.</title>
        <authorList>
            <person name="Ning Y."/>
            <person name="Dai R."/>
            <person name="Xiao M."/>
            <person name="Xu Y."/>
            <person name="Yan Q."/>
            <person name="Zhang L."/>
        </authorList>
    </citation>
    <scope>NUCLEOTIDE SEQUENCE [LARGE SCALE GENOMIC DNA]</scope>
    <source>
        <strain evidence="2 3">19XY460</strain>
    </source>
</reference>
<dbReference type="GeneID" id="88175272"/>
<keyword evidence="3" id="KW-1185">Reference proteome</keyword>
<keyword evidence="1" id="KW-0812">Transmembrane</keyword>
<dbReference type="AlphaFoldDB" id="A0AAX4HG39"/>
<feature type="transmembrane region" description="Helical" evidence="1">
    <location>
        <begin position="119"/>
        <end position="141"/>
    </location>
</feature>
<sequence length="228" mass="24044">MQYQLNAVNYSVYIRGFQILLSFLVFILGIVTVAKVSILQDAAVAIVAGIFGLAYYIPLVVPGTIKYFSPAISLGLEIWLTIWWIVSLGVTAQDYGGVTCSDLYFSDFQTGCQTGQATLAFSVIGFVVSLVTLGLVSFYSVHPLVSQNLGSQMTKNNVYSLGGIVPVAGFATAADLEKGAAAPVEVPVVDDGAVLSAPVDNATARTQSTEVLKETEPHAEPIGATKAV</sequence>
<dbReference type="PANTHER" id="PTHR37451:SF1">
    <property type="entry name" value="MARVEL DOMAIN-CONTAINING PROTEIN"/>
    <property type="match status" value="1"/>
</dbReference>
<protein>
    <recommendedName>
        <fullName evidence="4">MARVEL domain-containing protein</fullName>
    </recommendedName>
</protein>
<evidence type="ECO:0008006" key="4">
    <source>
        <dbReference type="Google" id="ProtNLM"/>
    </source>
</evidence>
<accession>A0AAX4HG39</accession>
<keyword evidence="1" id="KW-1133">Transmembrane helix</keyword>
<keyword evidence="1" id="KW-0472">Membrane</keyword>
<dbReference type="Proteomes" id="UP001338582">
    <property type="component" value="Chromosome 5"/>
</dbReference>
<feature type="transmembrane region" description="Helical" evidence="1">
    <location>
        <begin position="12"/>
        <end position="36"/>
    </location>
</feature>
<dbReference type="KEGG" id="asau:88175272"/>
<gene>
    <name evidence="2" type="ORF">PUMCH_004211</name>
</gene>
<evidence type="ECO:0000313" key="3">
    <source>
        <dbReference type="Proteomes" id="UP001338582"/>
    </source>
</evidence>
<organism evidence="2 3">
    <name type="scientific">Australozyma saopauloensis</name>
    <dbReference type="NCBI Taxonomy" id="291208"/>
    <lineage>
        <taxon>Eukaryota</taxon>
        <taxon>Fungi</taxon>
        <taxon>Dikarya</taxon>
        <taxon>Ascomycota</taxon>
        <taxon>Saccharomycotina</taxon>
        <taxon>Pichiomycetes</taxon>
        <taxon>Metschnikowiaceae</taxon>
        <taxon>Australozyma</taxon>
    </lineage>
</organism>
<dbReference type="RefSeq" id="XP_062879226.1">
    <property type="nucleotide sequence ID" value="XM_063023156.1"/>
</dbReference>
<evidence type="ECO:0000313" key="2">
    <source>
        <dbReference type="EMBL" id="WPK26847.1"/>
    </source>
</evidence>
<feature type="transmembrane region" description="Helical" evidence="1">
    <location>
        <begin position="42"/>
        <end position="61"/>
    </location>
</feature>
<proteinExistence type="predicted"/>
<name>A0AAX4HG39_9ASCO</name>